<name>A0A0L8FKF9_OCTBM</name>
<keyword evidence="1" id="KW-0812">Transmembrane</keyword>
<reference evidence="2" key="1">
    <citation type="submission" date="2015-07" db="EMBL/GenBank/DDBJ databases">
        <title>MeaNS - Measles Nucleotide Surveillance Program.</title>
        <authorList>
            <person name="Tran T."/>
            <person name="Druce J."/>
        </authorList>
    </citation>
    <scope>NUCLEOTIDE SEQUENCE</scope>
    <source>
        <strain evidence="2">UCB-OBI-ISO-001</strain>
        <tissue evidence="2">Gonad</tissue>
    </source>
</reference>
<dbReference type="EMBL" id="KQ429784">
    <property type="protein sequence ID" value="KOF65133.1"/>
    <property type="molecule type" value="Genomic_DNA"/>
</dbReference>
<keyword evidence="1" id="KW-0472">Membrane</keyword>
<dbReference type="AlphaFoldDB" id="A0A0L8FKF9"/>
<evidence type="ECO:0000313" key="2">
    <source>
        <dbReference type="EMBL" id="KOF65133.1"/>
    </source>
</evidence>
<evidence type="ECO:0000256" key="1">
    <source>
        <dbReference type="SAM" id="Phobius"/>
    </source>
</evidence>
<dbReference type="Gene3D" id="2.60.120.40">
    <property type="match status" value="1"/>
</dbReference>
<evidence type="ECO:0008006" key="3">
    <source>
        <dbReference type="Google" id="ProtNLM"/>
    </source>
</evidence>
<accession>A0A0L8FKF9</accession>
<protein>
    <recommendedName>
        <fullName evidence="3">TNF family profile domain-containing protein</fullName>
    </recommendedName>
</protein>
<feature type="transmembrane region" description="Helical" evidence="1">
    <location>
        <begin position="21"/>
        <end position="41"/>
    </location>
</feature>
<keyword evidence="1" id="KW-1133">Transmembrane helix</keyword>
<gene>
    <name evidence="2" type="ORF">OCBIM_22016266mg</name>
</gene>
<organism evidence="2">
    <name type="scientific">Octopus bimaculoides</name>
    <name type="common">California two-spotted octopus</name>
    <dbReference type="NCBI Taxonomy" id="37653"/>
    <lineage>
        <taxon>Eukaryota</taxon>
        <taxon>Metazoa</taxon>
        <taxon>Spiralia</taxon>
        <taxon>Lophotrochozoa</taxon>
        <taxon>Mollusca</taxon>
        <taxon>Cephalopoda</taxon>
        <taxon>Coleoidea</taxon>
        <taxon>Octopodiformes</taxon>
        <taxon>Octopoda</taxon>
        <taxon>Incirrata</taxon>
        <taxon>Octopodidae</taxon>
        <taxon>Octopus</taxon>
    </lineage>
</organism>
<proteinExistence type="predicted"/>
<dbReference type="InterPro" id="IPR008983">
    <property type="entry name" value="Tumour_necrosis_fac-like_dom"/>
</dbReference>
<dbReference type="KEGG" id="obi:106882773"/>
<sequence length="274" mass="31881">MLLKKHIQAIYSNNASDNHRYFFVSLIVLLAWLGYLQWYVINLSDRLQQLKIQDKVQPVYEVIMNHNNNIAENTSRSVEIQQQNITQAKPHMRFRRNKKKRCSRYTCQELKDYINEQVFREAIYIRGKNQPGNNGFFRWDPSSIGTQSKIVYNENGTLTFQKNGKFLIMSQIIVKGQSEFQNLFYGYETKLIKSTGATEILMSSYITQENRGNIIILLHSEKHAVDTLSHSVIHHINKSDQIAIAKSPQNSKVDYTQNQNAAYLSIVELEDDNN</sequence>
<dbReference type="OrthoDB" id="10291548at2759"/>